<dbReference type="EC" id="3.1.26.4" evidence="6 13"/>
<evidence type="ECO:0000256" key="13">
    <source>
        <dbReference type="HAMAP-Rule" id="MF_00052"/>
    </source>
</evidence>
<evidence type="ECO:0000256" key="8">
    <source>
        <dbReference type="ARBA" id="ARBA00022490"/>
    </source>
</evidence>
<comment type="function">
    <text evidence="3 13 15">Endonuclease that specifically degrades the RNA of RNA-DNA hybrids.</text>
</comment>
<dbReference type="InterPro" id="IPR012337">
    <property type="entry name" value="RNaseH-like_sf"/>
</dbReference>
<dbReference type="HAMAP" id="MF_00052_A">
    <property type="entry name" value="RNase_HII_A"/>
    <property type="match status" value="1"/>
</dbReference>
<evidence type="ECO:0000256" key="2">
    <source>
        <dbReference type="ARBA" id="ARBA00001946"/>
    </source>
</evidence>
<comment type="similarity">
    <text evidence="5 13 15">Belongs to the RNase HII family.</text>
</comment>
<comment type="catalytic activity">
    <reaction evidence="1 13 14 15">
        <text>Endonucleolytic cleavage to 5'-phosphomonoester.</text>
        <dbReference type="EC" id="3.1.26.4"/>
    </reaction>
</comment>
<evidence type="ECO:0000256" key="4">
    <source>
        <dbReference type="ARBA" id="ARBA00004496"/>
    </source>
</evidence>
<keyword evidence="9 13" id="KW-0540">Nuclease</keyword>
<dbReference type="NCBIfam" id="TIGR00729">
    <property type="entry name" value="ribonuclease HII"/>
    <property type="match status" value="1"/>
</dbReference>
<keyword evidence="10 13" id="KW-0479">Metal-binding</keyword>
<feature type="binding site" evidence="13 14">
    <location>
        <position position="17"/>
    </location>
    <ligand>
        <name>a divalent metal cation</name>
        <dbReference type="ChEBI" id="CHEBI:60240"/>
    </ligand>
</feature>
<evidence type="ECO:0000256" key="11">
    <source>
        <dbReference type="ARBA" id="ARBA00022759"/>
    </source>
</evidence>
<dbReference type="Proteomes" id="UP000008037">
    <property type="component" value="Chromosome"/>
</dbReference>
<evidence type="ECO:0000256" key="15">
    <source>
        <dbReference type="RuleBase" id="RU003515"/>
    </source>
</evidence>
<evidence type="ECO:0000256" key="10">
    <source>
        <dbReference type="ARBA" id="ARBA00022723"/>
    </source>
</evidence>
<name>K0IG37_NITGG</name>
<dbReference type="InterPro" id="IPR024567">
    <property type="entry name" value="RNase_HII/HIII_dom"/>
</dbReference>
<feature type="binding site" evidence="13 14">
    <location>
        <position position="115"/>
    </location>
    <ligand>
        <name>a divalent metal cation</name>
        <dbReference type="ChEBI" id="CHEBI:60240"/>
    </ligand>
</feature>
<dbReference type="KEGG" id="nga:Ngar_c34560"/>
<dbReference type="CDD" id="cd07180">
    <property type="entry name" value="RNase_HII_archaea_like"/>
    <property type="match status" value="1"/>
</dbReference>
<dbReference type="PROSITE" id="PS51975">
    <property type="entry name" value="RNASE_H_2"/>
    <property type="match status" value="1"/>
</dbReference>
<dbReference type="Pfam" id="PF01351">
    <property type="entry name" value="RNase_HII"/>
    <property type="match status" value="1"/>
</dbReference>
<evidence type="ECO:0000256" key="3">
    <source>
        <dbReference type="ARBA" id="ARBA00004065"/>
    </source>
</evidence>
<comment type="cofactor">
    <cofactor evidence="13 14">
        <name>Mn(2+)</name>
        <dbReference type="ChEBI" id="CHEBI:29035"/>
    </cofactor>
    <cofactor evidence="13 14">
        <name>Mg(2+)</name>
        <dbReference type="ChEBI" id="CHEBI:18420"/>
    </cofactor>
    <text evidence="13 14">Manganese or magnesium. Binds 1 divalent metal ion per monomer in the absence of substrate. May bind a second metal ion after substrate binding.</text>
</comment>
<dbReference type="AlphaFoldDB" id="K0IG37"/>
<organism evidence="17 18">
    <name type="scientific">Nitrososphaera gargensis (strain Ga9.2)</name>
    <dbReference type="NCBI Taxonomy" id="1237085"/>
    <lineage>
        <taxon>Archaea</taxon>
        <taxon>Nitrososphaerota</taxon>
        <taxon>Nitrososphaeria</taxon>
        <taxon>Nitrososphaerales</taxon>
        <taxon>Nitrososphaeraceae</taxon>
        <taxon>Nitrososphaera</taxon>
    </lineage>
</organism>
<gene>
    <name evidence="13 17" type="primary">rnhB</name>
    <name evidence="17" type="ordered locus">Ngar_c34560</name>
</gene>
<accession>K0IG37</accession>
<sequence length="225" mass="24827">MNNLRSLHDGVLVGGVDEAGRGSIIGPLVVAGVSIKESKVALLTEMGVRDSKALTPRARARLFGQIMKIADSVCIRKVNPVEVDDSVSLRALNRLEARVMAAVINDIGADEVYVDCCDINPDRYKDYIGQHLKCSPKVHSIHHADVTNVVVSAASIIAKITRDEEIKRIRSKYRGIGSGYPSDDRTMRFIRRYVAKNGSAPEFARKSWKPLRLLLEQTAQCKLTT</sequence>
<dbReference type="GO" id="GO:0032299">
    <property type="term" value="C:ribonuclease H2 complex"/>
    <property type="evidence" value="ECO:0007669"/>
    <property type="project" value="TreeGrafter"/>
</dbReference>
<keyword evidence="8 13" id="KW-0963">Cytoplasm</keyword>
<evidence type="ECO:0000256" key="9">
    <source>
        <dbReference type="ARBA" id="ARBA00022722"/>
    </source>
</evidence>
<proteinExistence type="inferred from homology"/>
<dbReference type="SUPFAM" id="SSF53098">
    <property type="entry name" value="Ribonuclease H-like"/>
    <property type="match status" value="1"/>
</dbReference>
<evidence type="ECO:0000256" key="14">
    <source>
        <dbReference type="PROSITE-ProRule" id="PRU01319"/>
    </source>
</evidence>
<dbReference type="Gene3D" id="3.30.420.10">
    <property type="entry name" value="Ribonuclease H-like superfamily/Ribonuclease H"/>
    <property type="match status" value="1"/>
</dbReference>
<evidence type="ECO:0000256" key="5">
    <source>
        <dbReference type="ARBA" id="ARBA00007383"/>
    </source>
</evidence>
<keyword evidence="18" id="KW-1185">Reference proteome</keyword>
<evidence type="ECO:0000259" key="16">
    <source>
        <dbReference type="PROSITE" id="PS51975"/>
    </source>
</evidence>
<feature type="domain" description="RNase H type-2" evidence="16">
    <location>
        <begin position="11"/>
        <end position="220"/>
    </location>
</feature>
<dbReference type="GO" id="GO:0004523">
    <property type="term" value="F:RNA-DNA hybrid ribonuclease activity"/>
    <property type="evidence" value="ECO:0007669"/>
    <property type="project" value="UniProtKB-UniRule"/>
</dbReference>
<feature type="binding site" evidence="13 14">
    <location>
        <position position="18"/>
    </location>
    <ligand>
        <name>a divalent metal cation</name>
        <dbReference type="ChEBI" id="CHEBI:60240"/>
    </ligand>
</feature>
<keyword evidence="12 13" id="KW-0378">Hydrolase</keyword>
<dbReference type="FunCoup" id="K0IG37">
    <property type="interactions" value="115"/>
</dbReference>
<dbReference type="Gene3D" id="1.10.10.460">
    <property type="entry name" value="Ribonuclease hii. Domain 2"/>
    <property type="match status" value="1"/>
</dbReference>
<dbReference type="InterPro" id="IPR020787">
    <property type="entry name" value="RNase_HII_arc"/>
</dbReference>
<dbReference type="EMBL" id="CP002408">
    <property type="protein sequence ID" value="AFU60371.1"/>
    <property type="molecule type" value="Genomic_DNA"/>
</dbReference>
<dbReference type="InterPro" id="IPR001352">
    <property type="entry name" value="RNase_HII/HIII"/>
</dbReference>
<dbReference type="InterPro" id="IPR004649">
    <property type="entry name" value="RNase_H2_suA"/>
</dbReference>
<dbReference type="PANTHER" id="PTHR10954">
    <property type="entry name" value="RIBONUCLEASE H2 SUBUNIT A"/>
    <property type="match status" value="1"/>
</dbReference>
<comment type="cofactor">
    <cofactor evidence="2">
        <name>Mg(2+)</name>
        <dbReference type="ChEBI" id="CHEBI:18420"/>
    </cofactor>
</comment>
<dbReference type="GO" id="GO:0030145">
    <property type="term" value="F:manganese ion binding"/>
    <property type="evidence" value="ECO:0007669"/>
    <property type="project" value="UniProtKB-UniRule"/>
</dbReference>
<dbReference type="HOGENOM" id="CLU_036532_0_4_2"/>
<dbReference type="PATRIC" id="fig|1237085.11.peg.3455"/>
<evidence type="ECO:0000256" key="1">
    <source>
        <dbReference type="ARBA" id="ARBA00000077"/>
    </source>
</evidence>
<dbReference type="PANTHER" id="PTHR10954:SF23">
    <property type="entry name" value="RIBONUCLEASE"/>
    <property type="match status" value="1"/>
</dbReference>
<keyword evidence="13" id="KW-0464">Manganese</keyword>
<dbReference type="GO" id="GO:0003723">
    <property type="term" value="F:RNA binding"/>
    <property type="evidence" value="ECO:0007669"/>
    <property type="project" value="UniProtKB-UniRule"/>
</dbReference>
<evidence type="ECO:0000256" key="6">
    <source>
        <dbReference type="ARBA" id="ARBA00012180"/>
    </source>
</evidence>
<dbReference type="GO" id="GO:0005737">
    <property type="term" value="C:cytoplasm"/>
    <property type="evidence" value="ECO:0007669"/>
    <property type="project" value="UniProtKB-SubCell"/>
</dbReference>
<dbReference type="GO" id="GO:0006298">
    <property type="term" value="P:mismatch repair"/>
    <property type="evidence" value="ECO:0007669"/>
    <property type="project" value="TreeGrafter"/>
</dbReference>
<evidence type="ECO:0000313" key="17">
    <source>
        <dbReference type="EMBL" id="AFU60371.1"/>
    </source>
</evidence>
<dbReference type="InParanoid" id="K0IG37"/>
<evidence type="ECO:0000256" key="7">
    <source>
        <dbReference type="ARBA" id="ARBA00019179"/>
    </source>
</evidence>
<evidence type="ECO:0000313" key="18">
    <source>
        <dbReference type="Proteomes" id="UP000008037"/>
    </source>
</evidence>
<dbReference type="GO" id="GO:0043137">
    <property type="term" value="P:DNA replication, removal of RNA primer"/>
    <property type="evidence" value="ECO:0007669"/>
    <property type="project" value="TreeGrafter"/>
</dbReference>
<dbReference type="InterPro" id="IPR023160">
    <property type="entry name" value="RNase_HII_hlx-loop-hlx_cap_dom"/>
</dbReference>
<keyword evidence="11 13" id="KW-0255">Endonuclease</keyword>
<reference evidence="17 18" key="1">
    <citation type="journal article" date="2012" name="Environ. Microbiol.">
        <title>The genome of the ammonia-oxidizing Candidatus Nitrososphaera gargensis: insights into metabolic versatility and environmental adaptations.</title>
        <authorList>
            <person name="Spang A."/>
            <person name="Poehlein A."/>
            <person name="Offre P."/>
            <person name="Zumbragel S."/>
            <person name="Haider S."/>
            <person name="Rychlik N."/>
            <person name="Nowka B."/>
            <person name="Schmeisser C."/>
            <person name="Lebedeva E.V."/>
            <person name="Rattei T."/>
            <person name="Bohm C."/>
            <person name="Schmid M."/>
            <person name="Galushko A."/>
            <person name="Hatzenpichler R."/>
            <person name="Weinmaier T."/>
            <person name="Daniel R."/>
            <person name="Schleper C."/>
            <person name="Spieck E."/>
            <person name="Streit W."/>
            <person name="Wagner M."/>
        </authorList>
    </citation>
    <scope>NUCLEOTIDE SEQUENCE [LARGE SCALE GENOMIC DNA]</scope>
    <source>
        <strain evidence="18">Ga9.2</strain>
    </source>
</reference>
<dbReference type="STRING" id="1237085.Ngar_c34560"/>
<dbReference type="InterPro" id="IPR036397">
    <property type="entry name" value="RNaseH_sf"/>
</dbReference>
<protein>
    <recommendedName>
        <fullName evidence="7 13">Ribonuclease HII</fullName>
        <shortName evidence="13">RNase HII</shortName>
        <ecNumber evidence="6 13">3.1.26.4</ecNumber>
    </recommendedName>
</protein>
<evidence type="ECO:0000256" key="12">
    <source>
        <dbReference type="ARBA" id="ARBA00022801"/>
    </source>
</evidence>
<comment type="subcellular location">
    <subcellularLocation>
        <location evidence="4 13">Cytoplasm</location>
    </subcellularLocation>
</comment>